<keyword evidence="1" id="KW-0472">Membrane</keyword>
<comment type="caution">
    <text evidence="2">The sequence shown here is derived from an EMBL/GenBank/DDBJ whole genome shotgun (WGS) entry which is preliminary data.</text>
</comment>
<organism evidence="2 3">
    <name type="scientific">Commensalibacter nepenthis</name>
    <dbReference type="NCBI Taxonomy" id="3043872"/>
    <lineage>
        <taxon>Bacteria</taxon>
        <taxon>Pseudomonadati</taxon>
        <taxon>Pseudomonadota</taxon>
        <taxon>Alphaproteobacteria</taxon>
        <taxon>Acetobacterales</taxon>
        <taxon>Acetobacteraceae</taxon>
    </lineage>
</organism>
<accession>A0ABT6Q9U6</accession>
<feature type="transmembrane region" description="Helical" evidence="1">
    <location>
        <begin position="16"/>
        <end position="37"/>
    </location>
</feature>
<dbReference type="Proteomes" id="UP001431775">
    <property type="component" value="Unassembled WGS sequence"/>
</dbReference>
<protein>
    <recommendedName>
        <fullName evidence="4">YcxB-like protein domain-containing protein</fullName>
    </recommendedName>
</protein>
<gene>
    <name evidence="2" type="ORF">QJV33_10400</name>
</gene>
<dbReference type="EMBL" id="JASBAN010000001">
    <property type="protein sequence ID" value="MDI2113679.1"/>
    <property type="molecule type" value="Genomic_DNA"/>
</dbReference>
<feature type="transmembrane region" description="Helical" evidence="1">
    <location>
        <begin position="43"/>
        <end position="65"/>
    </location>
</feature>
<keyword evidence="3" id="KW-1185">Reference proteome</keyword>
<evidence type="ECO:0000313" key="3">
    <source>
        <dbReference type="Proteomes" id="UP001431775"/>
    </source>
</evidence>
<keyword evidence="1" id="KW-0812">Transmembrane</keyword>
<name>A0ABT6Q9U6_9PROT</name>
<evidence type="ECO:0000313" key="2">
    <source>
        <dbReference type="EMBL" id="MDI2113679.1"/>
    </source>
</evidence>
<proteinExistence type="predicted"/>
<sequence>MPENFKTYKTDNAVKFLFMMGYYCFAFIVTTAIYILFHLKHNYFMAMVGGSIPLYFILFPQIYLYPDRVYFKQNFKKYNYLFNSGDFQLVEKKGLAAFAVSLKFTRVIGIIYTPYNKPKSKITLGWMLRESDVKEIFDYIQKQKNNIQTVIEE</sequence>
<evidence type="ECO:0000256" key="1">
    <source>
        <dbReference type="SAM" id="Phobius"/>
    </source>
</evidence>
<keyword evidence="1" id="KW-1133">Transmembrane helix</keyword>
<reference evidence="2" key="1">
    <citation type="submission" date="2023-05" db="EMBL/GenBank/DDBJ databases">
        <title>Whole genome sequence of Commensalibacter sp.</title>
        <authorList>
            <person name="Charoenyingcharoen P."/>
            <person name="Yukphan P."/>
        </authorList>
    </citation>
    <scope>NUCLEOTIDE SEQUENCE</scope>
    <source>
        <strain evidence="2">TBRC 10068</strain>
    </source>
</reference>
<dbReference type="RefSeq" id="WP_281463260.1">
    <property type="nucleotide sequence ID" value="NZ_JASBAN010000001.1"/>
</dbReference>
<evidence type="ECO:0008006" key="4">
    <source>
        <dbReference type="Google" id="ProtNLM"/>
    </source>
</evidence>